<gene>
    <name evidence="1" type="ORF">ACFPRH_29540</name>
</gene>
<protein>
    <submittedName>
        <fullName evidence="1">Uncharacterized protein</fullName>
    </submittedName>
</protein>
<comment type="caution">
    <text evidence="1">The sequence shown here is derived from an EMBL/GenBank/DDBJ whole genome shotgun (WGS) entry which is preliminary data.</text>
</comment>
<name>A0ABW0ASW1_9ACTN</name>
<accession>A0ABW0ASW1</accession>
<organism evidence="1 2">
    <name type="scientific">Streptomyces amakusaensis</name>
    <dbReference type="NCBI Taxonomy" id="67271"/>
    <lineage>
        <taxon>Bacteria</taxon>
        <taxon>Bacillati</taxon>
        <taxon>Actinomycetota</taxon>
        <taxon>Actinomycetes</taxon>
        <taxon>Kitasatosporales</taxon>
        <taxon>Streptomycetaceae</taxon>
        <taxon>Streptomyces</taxon>
    </lineage>
</organism>
<dbReference type="Proteomes" id="UP001596160">
    <property type="component" value="Unassembled WGS sequence"/>
</dbReference>
<dbReference type="RefSeq" id="WP_381735137.1">
    <property type="nucleotide sequence ID" value="NZ_BAAASB010000001.1"/>
</dbReference>
<evidence type="ECO:0000313" key="1">
    <source>
        <dbReference type="EMBL" id="MFC5155863.1"/>
    </source>
</evidence>
<dbReference type="EMBL" id="JBHSKP010000026">
    <property type="protein sequence ID" value="MFC5155863.1"/>
    <property type="molecule type" value="Genomic_DNA"/>
</dbReference>
<sequence length="74" mass="8278">MGIGDRHQKKDVEAALRRAEAAGLKVIHTGKGHRWGCVVCCPCNDKYTVVCTPQNPSEEAKDIDRFTRRHENCA</sequence>
<reference evidence="2" key="1">
    <citation type="journal article" date="2019" name="Int. J. Syst. Evol. Microbiol.">
        <title>The Global Catalogue of Microorganisms (GCM) 10K type strain sequencing project: providing services to taxonomists for standard genome sequencing and annotation.</title>
        <authorList>
            <consortium name="The Broad Institute Genomics Platform"/>
            <consortium name="The Broad Institute Genome Sequencing Center for Infectious Disease"/>
            <person name="Wu L."/>
            <person name="Ma J."/>
        </authorList>
    </citation>
    <scope>NUCLEOTIDE SEQUENCE [LARGE SCALE GENOMIC DNA]</scope>
    <source>
        <strain evidence="2">PCU 266</strain>
    </source>
</reference>
<evidence type="ECO:0000313" key="2">
    <source>
        <dbReference type="Proteomes" id="UP001596160"/>
    </source>
</evidence>
<proteinExistence type="predicted"/>
<keyword evidence="2" id="KW-1185">Reference proteome</keyword>